<dbReference type="PANTHER" id="PTHR10357:SF179">
    <property type="entry name" value="NEUTRAL AND BASIC AMINO ACID TRANSPORT PROTEIN RBAT"/>
    <property type="match status" value="1"/>
</dbReference>
<dbReference type="InterPro" id="IPR017853">
    <property type="entry name" value="GH"/>
</dbReference>
<dbReference type="Proteomes" id="UP000078407">
    <property type="component" value="Unassembled WGS sequence"/>
</dbReference>
<dbReference type="SUPFAM" id="SSF51445">
    <property type="entry name" value="(Trans)glycosidases"/>
    <property type="match status" value="1"/>
</dbReference>
<comment type="similarity">
    <text evidence="1">Belongs to the glycosyl hydrolase 13 family.</text>
</comment>
<dbReference type="EMBL" id="LXEQ01000027">
    <property type="protein sequence ID" value="OAT29147.1"/>
    <property type="molecule type" value="Genomic_DNA"/>
</dbReference>
<dbReference type="EC" id="3.2.1.93" evidence="3"/>
<sequence length="526" mass="59813">MDNSHWWNETVFYQVYLPSFRDGNNDGLGDFYGLLEKIDYLASLGVKGLWITPFYPSPLVDNGYDISDYCAVDPRFGDMAAFGAVLQACHQRGMKVIIDVVINHVSSLHPWFQDAWNNPASPWRDFFLFSDAPNNWQSFFSGPAWSKEPDTGQYYFHKFSPQQVDLNWRNPRVEQEILQMLDFWIVQGVDGFRFDVINFLTTDGITADNPQSEGEQQHLNDINQPGLCAVLARLCRHVRQQGDYFLVGEVGSEDLDVLQRYQRPELLDVVFNFNLGSQKTFSATAIYQQLTAMEKQLTGVPTLFFSSHDMPRMISRFGESERDTARAIAVMALQITARGVPFIFQGEENGMTDYVPESLEQIYDIQGRTHYHSALADGLPPGQALVQAIQHSRDGSRSPCQWRNTPHAGFSSCPPWIPVNANYPEVNARAMQDDPDSIFHAYQKLILLRNQSPALQHGEYQFLECIQQCLWFARRFGDETVMVAINFGMEISNPGREIAGELLYGEDAPVLGKNHIVIKRTVHGKE</sequence>
<keyword evidence="4" id="KW-1185">Reference proteome</keyword>
<dbReference type="SMART" id="SM00642">
    <property type="entry name" value="Aamy"/>
    <property type="match status" value="1"/>
</dbReference>
<feature type="domain" description="Glycosyl hydrolase family 13 catalytic" evidence="2">
    <location>
        <begin position="14"/>
        <end position="397"/>
    </location>
</feature>
<dbReference type="Pfam" id="PF00128">
    <property type="entry name" value="Alpha-amylase"/>
    <property type="match status" value="1"/>
</dbReference>
<accession>A0ABX2WAA7</accession>
<dbReference type="GO" id="GO:0008788">
    <property type="term" value="F:alpha,alpha-phosphotrehalase activity"/>
    <property type="evidence" value="ECO:0007669"/>
    <property type="project" value="UniProtKB-EC"/>
</dbReference>
<dbReference type="Gene3D" id="3.90.400.10">
    <property type="entry name" value="Oligo-1,6-glucosidase, Domain 2"/>
    <property type="match status" value="1"/>
</dbReference>
<evidence type="ECO:0000313" key="4">
    <source>
        <dbReference type="Proteomes" id="UP000078407"/>
    </source>
</evidence>
<name>A0ABX2WAA7_9ENTR</name>
<dbReference type="Gene3D" id="3.20.20.80">
    <property type="entry name" value="Glycosidases"/>
    <property type="match status" value="1"/>
</dbReference>
<reference evidence="3 4" key="1">
    <citation type="submission" date="2016-04" db="EMBL/GenBank/DDBJ databases">
        <title>ATOL: Assembling a taxonomically balanced genome-scale reconstruction of the evolutionary history of the Enterobacteriaceae.</title>
        <authorList>
            <person name="Plunkett G.III."/>
            <person name="Neeno-Eckwall E.C."/>
            <person name="Glasner J.D."/>
            <person name="Perna N.T."/>
        </authorList>
    </citation>
    <scope>NUCLEOTIDE SEQUENCE [LARGE SCALE GENOMIC DNA]</scope>
    <source>
        <strain evidence="3 4">ATCC 51602</strain>
    </source>
</reference>
<dbReference type="Gene3D" id="2.60.40.1180">
    <property type="entry name" value="Golgi alpha-mannosidase II"/>
    <property type="match status" value="1"/>
</dbReference>
<dbReference type="InterPro" id="IPR045857">
    <property type="entry name" value="O16G_dom_2"/>
</dbReference>
<dbReference type="InterPro" id="IPR006047">
    <property type="entry name" value="GH13_cat_dom"/>
</dbReference>
<gene>
    <name evidence="3" type="ORF">M976_01454</name>
</gene>
<evidence type="ECO:0000313" key="3">
    <source>
        <dbReference type="EMBL" id="OAT29147.1"/>
    </source>
</evidence>
<organism evidence="3 4">
    <name type="scientific">Buttiauxella ferragutiae ATCC 51602</name>
    <dbReference type="NCBI Taxonomy" id="1354252"/>
    <lineage>
        <taxon>Bacteria</taxon>
        <taxon>Pseudomonadati</taxon>
        <taxon>Pseudomonadota</taxon>
        <taxon>Gammaproteobacteria</taxon>
        <taxon>Enterobacterales</taxon>
        <taxon>Enterobacteriaceae</taxon>
        <taxon>Buttiauxella</taxon>
    </lineage>
</organism>
<proteinExistence type="inferred from homology"/>
<dbReference type="CDD" id="cd11333">
    <property type="entry name" value="AmyAc_SI_OligoGlu_DGase"/>
    <property type="match status" value="1"/>
</dbReference>
<dbReference type="PANTHER" id="PTHR10357">
    <property type="entry name" value="ALPHA-AMYLASE FAMILY MEMBER"/>
    <property type="match status" value="1"/>
</dbReference>
<keyword evidence="3" id="KW-0378">Hydrolase</keyword>
<dbReference type="InterPro" id="IPR013780">
    <property type="entry name" value="Glyco_hydro_b"/>
</dbReference>
<evidence type="ECO:0000256" key="1">
    <source>
        <dbReference type="ARBA" id="ARBA00008061"/>
    </source>
</evidence>
<dbReference type="RefSeq" id="WP_064543263.1">
    <property type="nucleotide sequence ID" value="NZ_LXEQ01000027.1"/>
</dbReference>
<protein>
    <submittedName>
        <fullName evidence="3">Trehalose-6-phosphate hydrolase</fullName>
        <ecNumber evidence="3">3.2.1.93</ecNumber>
    </submittedName>
</protein>
<comment type="caution">
    <text evidence="3">The sequence shown here is derived from an EMBL/GenBank/DDBJ whole genome shotgun (WGS) entry which is preliminary data.</text>
</comment>
<keyword evidence="3" id="KW-0326">Glycosidase</keyword>
<evidence type="ECO:0000259" key="2">
    <source>
        <dbReference type="SMART" id="SM00642"/>
    </source>
</evidence>